<proteinExistence type="predicted"/>
<evidence type="ECO:0000313" key="1">
    <source>
        <dbReference type="EMBL" id="OCT87067.1"/>
    </source>
</evidence>
<dbReference type="Proteomes" id="UP000694892">
    <property type="component" value="Chromosome 3S"/>
</dbReference>
<organism evidence="1 2">
    <name type="scientific">Xenopus laevis</name>
    <name type="common">African clawed frog</name>
    <dbReference type="NCBI Taxonomy" id="8355"/>
    <lineage>
        <taxon>Eukaryota</taxon>
        <taxon>Metazoa</taxon>
        <taxon>Chordata</taxon>
        <taxon>Craniata</taxon>
        <taxon>Vertebrata</taxon>
        <taxon>Euteleostomi</taxon>
        <taxon>Amphibia</taxon>
        <taxon>Batrachia</taxon>
        <taxon>Anura</taxon>
        <taxon>Pipoidea</taxon>
        <taxon>Pipidae</taxon>
        <taxon>Xenopodinae</taxon>
        <taxon>Xenopus</taxon>
        <taxon>Xenopus</taxon>
    </lineage>
</organism>
<protein>
    <submittedName>
        <fullName evidence="1">Uncharacterized protein</fullName>
    </submittedName>
</protein>
<gene>
    <name evidence="1" type="ORF">XELAEV_18020761mg</name>
</gene>
<dbReference type="AlphaFoldDB" id="A0A974D8C9"/>
<accession>A0A974D8C9</accession>
<sequence length="80" mass="8959">MITRPTTDCNKALYSPVRKGQHRFPAILSVRQAAFWPHTINGLASMPRLKVTGIRPQISLIVKSAFPSSLTLNDLRLVPY</sequence>
<dbReference type="EMBL" id="CM004471">
    <property type="protein sequence ID" value="OCT87067.1"/>
    <property type="molecule type" value="Genomic_DNA"/>
</dbReference>
<name>A0A974D8C9_XENLA</name>
<evidence type="ECO:0000313" key="2">
    <source>
        <dbReference type="Proteomes" id="UP000694892"/>
    </source>
</evidence>
<reference evidence="2" key="1">
    <citation type="journal article" date="2016" name="Nature">
        <title>Genome evolution in the allotetraploid frog Xenopus laevis.</title>
        <authorList>
            <person name="Session A.M."/>
            <person name="Uno Y."/>
            <person name="Kwon T."/>
            <person name="Chapman J.A."/>
            <person name="Toyoda A."/>
            <person name="Takahashi S."/>
            <person name="Fukui A."/>
            <person name="Hikosaka A."/>
            <person name="Suzuki A."/>
            <person name="Kondo M."/>
            <person name="van Heeringen S.J."/>
            <person name="Quigley I."/>
            <person name="Heinz S."/>
            <person name="Ogino H."/>
            <person name="Ochi H."/>
            <person name="Hellsten U."/>
            <person name="Lyons J.B."/>
            <person name="Simakov O."/>
            <person name="Putnam N."/>
            <person name="Stites J."/>
            <person name="Kuroki Y."/>
            <person name="Tanaka T."/>
            <person name="Michiue T."/>
            <person name="Watanabe M."/>
            <person name="Bogdanovic O."/>
            <person name="Lister R."/>
            <person name="Georgiou G."/>
            <person name="Paranjpe S.S."/>
            <person name="van Kruijsbergen I."/>
            <person name="Shu S."/>
            <person name="Carlson J."/>
            <person name="Kinoshita T."/>
            <person name="Ohta Y."/>
            <person name="Mawaribuchi S."/>
            <person name="Jenkins J."/>
            <person name="Grimwood J."/>
            <person name="Schmutz J."/>
            <person name="Mitros T."/>
            <person name="Mozaffari S.V."/>
            <person name="Suzuki Y."/>
            <person name="Haramoto Y."/>
            <person name="Yamamoto T.S."/>
            <person name="Takagi C."/>
            <person name="Heald R."/>
            <person name="Miller K."/>
            <person name="Haudenschild C."/>
            <person name="Kitzman J."/>
            <person name="Nakayama T."/>
            <person name="Izutsu Y."/>
            <person name="Robert J."/>
            <person name="Fortriede J."/>
            <person name="Burns K."/>
            <person name="Lotay V."/>
            <person name="Karimi K."/>
            <person name="Yasuoka Y."/>
            <person name="Dichmann D.S."/>
            <person name="Flajnik M.F."/>
            <person name="Houston D.W."/>
            <person name="Shendure J."/>
            <person name="DuPasquier L."/>
            <person name="Vize P.D."/>
            <person name="Zorn A.M."/>
            <person name="Ito M."/>
            <person name="Marcotte E.M."/>
            <person name="Wallingford J.B."/>
            <person name="Ito Y."/>
            <person name="Asashima M."/>
            <person name="Ueno N."/>
            <person name="Matsuda Y."/>
            <person name="Veenstra G.J."/>
            <person name="Fujiyama A."/>
            <person name="Harland R.M."/>
            <person name="Taira M."/>
            <person name="Rokhsar D.S."/>
        </authorList>
    </citation>
    <scope>NUCLEOTIDE SEQUENCE [LARGE SCALE GENOMIC DNA]</scope>
    <source>
        <strain evidence="2">J</strain>
    </source>
</reference>